<dbReference type="AlphaFoldDB" id="A0A8J7LQ43"/>
<evidence type="ECO:0000259" key="1">
    <source>
        <dbReference type="PROSITE" id="PS51186"/>
    </source>
</evidence>
<dbReference type="EMBL" id="JADCKQ010000010">
    <property type="protein sequence ID" value="MBI1494576.1"/>
    <property type="molecule type" value="Genomic_DNA"/>
</dbReference>
<comment type="caution">
    <text evidence="2">The sequence shown here is derived from an EMBL/GenBank/DDBJ whole genome shotgun (WGS) entry which is preliminary data.</text>
</comment>
<protein>
    <submittedName>
        <fullName evidence="2">GNAT family N-acetyltransferase</fullName>
    </submittedName>
</protein>
<dbReference type="GO" id="GO:0016747">
    <property type="term" value="F:acyltransferase activity, transferring groups other than amino-acyl groups"/>
    <property type="evidence" value="ECO:0007669"/>
    <property type="project" value="InterPro"/>
</dbReference>
<dbReference type="Gene3D" id="3.40.630.30">
    <property type="match status" value="1"/>
</dbReference>
<name>A0A8J7LQ43_9RHOB</name>
<organism evidence="2 3">
    <name type="scientific">Halocynthiibacter styelae</name>
    <dbReference type="NCBI Taxonomy" id="2761955"/>
    <lineage>
        <taxon>Bacteria</taxon>
        <taxon>Pseudomonadati</taxon>
        <taxon>Pseudomonadota</taxon>
        <taxon>Alphaproteobacteria</taxon>
        <taxon>Rhodobacterales</taxon>
        <taxon>Paracoccaceae</taxon>
        <taxon>Halocynthiibacter</taxon>
    </lineage>
</organism>
<dbReference type="InterPro" id="IPR016181">
    <property type="entry name" value="Acyl_CoA_acyltransferase"/>
</dbReference>
<gene>
    <name evidence="2" type="ORF">H1D41_13095</name>
</gene>
<accession>A0A8J7LQ43</accession>
<dbReference type="CDD" id="cd04301">
    <property type="entry name" value="NAT_SF"/>
    <property type="match status" value="1"/>
</dbReference>
<dbReference type="InterPro" id="IPR000182">
    <property type="entry name" value="GNAT_dom"/>
</dbReference>
<feature type="domain" description="N-acetyltransferase" evidence="1">
    <location>
        <begin position="1"/>
        <end position="157"/>
    </location>
</feature>
<dbReference type="RefSeq" id="WP_228849333.1">
    <property type="nucleotide sequence ID" value="NZ_JADCKQ010000010.1"/>
</dbReference>
<evidence type="ECO:0000313" key="3">
    <source>
        <dbReference type="Proteomes" id="UP000640583"/>
    </source>
</evidence>
<keyword evidence="3" id="KW-1185">Reference proteome</keyword>
<reference evidence="2" key="1">
    <citation type="submission" date="2020-10" db="EMBL/GenBank/DDBJ databases">
        <title>Paenihalocynthiibacter styelae gen. nov., sp. nov., isolated from stalked sea squirt Styela clava.</title>
        <authorList>
            <person name="Kim Y.-O."/>
            <person name="Yoon J.-H."/>
        </authorList>
    </citation>
    <scope>NUCLEOTIDE SEQUENCE</scope>
    <source>
        <strain evidence="2">MYP1-1</strain>
    </source>
</reference>
<dbReference type="PROSITE" id="PS51186">
    <property type="entry name" value="GNAT"/>
    <property type="match status" value="1"/>
</dbReference>
<dbReference type="PANTHER" id="PTHR43072">
    <property type="entry name" value="N-ACETYLTRANSFERASE"/>
    <property type="match status" value="1"/>
</dbReference>
<sequence>MRITQLPAENAHELWPLLRVVHDLHVLHQPERNIADPDKDDCIAWLREMLSDPAYVALVARDENAHPMGYVLGRKRRGPEAPVSPPKNHGMIEHISVLPDYHRQGIGRALIDALKEHLADEGYTHMSVTYAMFNEASAALMRSVGLTPKIIYAEGEI</sequence>
<proteinExistence type="predicted"/>
<dbReference type="Proteomes" id="UP000640583">
    <property type="component" value="Unassembled WGS sequence"/>
</dbReference>
<evidence type="ECO:0000313" key="2">
    <source>
        <dbReference type="EMBL" id="MBI1494576.1"/>
    </source>
</evidence>
<dbReference type="Pfam" id="PF00583">
    <property type="entry name" value="Acetyltransf_1"/>
    <property type="match status" value="1"/>
</dbReference>
<dbReference type="SUPFAM" id="SSF55729">
    <property type="entry name" value="Acyl-CoA N-acyltransferases (Nat)"/>
    <property type="match status" value="1"/>
</dbReference>